<keyword evidence="2" id="KW-1185">Reference proteome</keyword>
<sequence>MRALMAPQPTCASCHGTFVEIMENPADDPREFSAHHPEDDAGPGGSPDEILLSLQTLLSRGFAERRRQQPSSSGFTFQVRSGGGARTFTFGGPNTLGARPGAPGGDQEPPTMTEYLRRDPGAANDGPTITGPLMAQYLMALLGHRNPSLFGMDGESMERGQYGDYVFSQEGSAFGDICALMHAHTLEALDQVITQIMENSNSNRPVPAPDDKIQELPRVVLEEGSPLLEKDCAVCKDQFKLGTEDPDEQVVITLPCKHPFHEPCITPWLKSSGTCPVCRFALVPQPEHHSPGEGSSTGNNRPSPSPPRSTGGGSQPPNLFQTLYNIMGSSSNSSGSSSGSGNGNQQRRRSSSTPQPSRPTGDRDHIPGEWHEDLD</sequence>
<organism evidence="1 2">
    <name type="scientific">Pleurotus cornucopiae</name>
    <name type="common">Cornucopia mushroom</name>
    <dbReference type="NCBI Taxonomy" id="5321"/>
    <lineage>
        <taxon>Eukaryota</taxon>
        <taxon>Fungi</taxon>
        <taxon>Dikarya</taxon>
        <taxon>Basidiomycota</taxon>
        <taxon>Agaricomycotina</taxon>
        <taxon>Agaricomycetes</taxon>
        <taxon>Agaricomycetidae</taxon>
        <taxon>Agaricales</taxon>
        <taxon>Pleurotineae</taxon>
        <taxon>Pleurotaceae</taxon>
        <taxon>Pleurotus</taxon>
    </lineage>
</organism>
<accession>A0ACB7IWT4</accession>
<gene>
    <name evidence="1" type="ORF">CCMSSC00406_0002795</name>
</gene>
<name>A0ACB7IWT4_PLECO</name>
<dbReference type="Proteomes" id="UP000824881">
    <property type="component" value="Unassembled WGS sequence"/>
</dbReference>
<reference evidence="1 2" key="1">
    <citation type="journal article" date="2021" name="Appl. Environ. Microbiol.">
        <title>Genetic linkage and physical mapping for an oyster mushroom Pleurotus cornucopiae and QTL analysis for the trait cap color.</title>
        <authorList>
            <person name="Zhang Y."/>
            <person name="Gao W."/>
            <person name="Sonnenberg A."/>
            <person name="Chen Q."/>
            <person name="Zhang J."/>
            <person name="Huang C."/>
        </authorList>
    </citation>
    <scope>NUCLEOTIDE SEQUENCE [LARGE SCALE GENOMIC DNA]</scope>
    <source>
        <strain evidence="1">CCMSSC00406</strain>
    </source>
</reference>
<evidence type="ECO:0000313" key="2">
    <source>
        <dbReference type="Proteomes" id="UP000824881"/>
    </source>
</evidence>
<proteinExistence type="predicted"/>
<protein>
    <submittedName>
        <fullName evidence="1">Uncharacterized protein</fullName>
    </submittedName>
</protein>
<dbReference type="EMBL" id="WQMT02000005">
    <property type="protein sequence ID" value="KAG9222460.1"/>
    <property type="molecule type" value="Genomic_DNA"/>
</dbReference>
<comment type="caution">
    <text evidence="1">The sequence shown here is derived from an EMBL/GenBank/DDBJ whole genome shotgun (WGS) entry which is preliminary data.</text>
</comment>
<evidence type="ECO:0000313" key="1">
    <source>
        <dbReference type="EMBL" id="KAG9222460.1"/>
    </source>
</evidence>